<dbReference type="GO" id="GO:0070292">
    <property type="term" value="P:N-acylphosphatidylethanolamine metabolic process"/>
    <property type="evidence" value="ECO:0007669"/>
    <property type="project" value="TreeGrafter"/>
</dbReference>
<accession>A0A6P4YRJ8</accession>
<evidence type="ECO:0000256" key="3">
    <source>
        <dbReference type="ARBA" id="ARBA00022801"/>
    </source>
</evidence>
<dbReference type="InterPro" id="IPR007053">
    <property type="entry name" value="LRAT_dom"/>
</dbReference>
<dbReference type="PROSITE" id="PS51934">
    <property type="entry name" value="LRAT"/>
    <property type="match status" value="1"/>
</dbReference>
<evidence type="ECO:0000313" key="7">
    <source>
        <dbReference type="Proteomes" id="UP000515135"/>
    </source>
</evidence>
<dbReference type="GO" id="GO:0005737">
    <property type="term" value="C:cytoplasm"/>
    <property type="evidence" value="ECO:0007669"/>
    <property type="project" value="TreeGrafter"/>
</dbReference>
<feature type="compositionally biased region" description="Polar residues" evidence="5">
    <location>
        <begin position="25"/>
        <end position="35"/>
    </location>
</feature>
<organism evidence="7 8">
    <name type="scientific">Branchiostoma belcheri</name>
    <name type="common">Amphioxus</name>
    <dbReference type="NCBI Taxonomy" id="7741"/>
    <lineage>
        <taxon>Eukaryota</taxon>
        <taxon>Metazoa</taxon>
        <taxon>Chordata</taxon>
        <taxon>Cephalochordata</taxon>
        <taxon>Leptocardii</taxon>
        <taxon>Amphioxiformes</taxon>
        <taxon>Branchiostomatidae</taxon>
        <taxon>Branchiostoma</taxon>
    </lineage>
</organism>
<dbReference type="AlphaFoldDB" id="A0A6P4YRJ8"/>
<dbReference type="KEGG" id="bbel:109484161"/>
<dbReference type="GO" id="GO:0016410">
    <property type="term" value="F:N-acyltransferase activity"/>
    <property type="evidence" value="ECO:0007669"/>
    <property type="project" value="TreeGrafter"/>
</dbReference>
<evidence type="ECO:0000256" key="4">
    <source>
        <dbReference type="ARBA" id="ARBA00023098"/>
    </source>
</evidence>
<evidence type="ECO:0000313" key="8">
    <source>
        <dbReference type="RefSeq" id="XP_019632070.1"/>
    </source>
</evidence>
<dbReference type="GeneID" id="109484161"/>
<dbReference type="OrthoDB" id="5976215at2759"/>
<evidence type="ECO:0000256" key="5">
    <source>
        <dbReference type="SAM" id="MobiDB-lite"/>
    </source>
</evidence>
<dbReference type="InterPro" id="IPR051496">
    <property type="entry name" value="H-rev107_PLA/AT"/>
</dbReference>
<keyword evidence="7" id="KW-1185">Reference proteome</keyword>
<feature type="compositionally biased region" description="Basic and acidic residues" evidence="5">
    <location>
        <begin position="8"/>
        <end position="22"/>
    </location>
</feature>
<dbReference type="Pfam" id="PF04970">
    <property type="entry name" value="LRAT"/>
    <property type="match status" value="1"/>
</dbReference>
<proteinExistence type="inferred from homology"/>
<evidence type="ECO:0000256" key="2">
    <source>
        <dbReference type="ARBA" id="ARBA00022679"/>
    </source>
</evidence>
<dbReference type="RefSeq" id="XP_019642949.1">
    <property type="nucleotide sequence ID" value="XM_019787390.1"/>
</dbReference>
<name>A0A6P4YRJ8_BRABE</name>
<dbReference type="GeneID" id="109475746"/>
<protein>
    <submittedName>
        <fullName evidence="8 9">HRAS-like suppressor 3</fullName>
    </submittedName>
</protein>
<reference evidence="8 9" key="1">
    <citation type="submission" date="2025-04" db="UniProtKB">
        <authorList>
            <consortium name="RefSeq"/>
        </authorList>
    </citation>
    <scope>IDENTIFICATION</scope>
    <source>
        <tissue evidence="8 9">Gonad</tissue>
    </source>
</reference>
<dbReference type="PANTHER" id="PTHR13943:SF31">
    <property type="entry name" value="PHOSPHOLIPASE A AND ACYLTRANSFERASE 3"/>
    <property type="match status" value="1"/>
</dbReference>
<dbReference type="GO" id="GO:0004623">
    <property type="term" value="F:phospholipase A2 activity"/>
    <property type="evidence" value="ECO:0007669"/>
    <property type="project" value="TreeGrafter"/>
</dbReference>
<dbReference type="KEGG" id="bbel:109475746"/>
<evidence type="ECO:0000256" key="1">
    <source>
        <dbReference type="ARBA" id="ARBA00007824"/>
    </source>
</evidence>
<dbReference type="Proteomes" id="UP000515135">
    <property type="component" value="Unplaced"/>
</dbReference>
<keyword evidence="2" id="KW-0808">Transferase</keyword>
<evidence type="ECO:0000259" key="6">
    <source>
        <dbReference type="PROSITE" id="PS51934"/>
    </source>
</evidence>
<feature type="domain" description="LRAT" evidence="6">
    <location>
        <begin position="26"/>
        <end position="137"/>
    </location>
</feature>
<evidence type="ECO:0000313" key="9">
    <source>
        <dbReference type="RefSeq" id="XP_019642949.1"/>
    </source>
</evidence>
<gene>
    <name evidence="8" type="primary">LOC109475746</name>
    <name evidence="9" type="synonym">LOC109484161</name>
</gene>
<dbReference type="PANTHER" id="PTHR13943">
    <property type="entry name" value="HRAS-LIKE SUPPRESSOR - RELATED"/>
    <property type="match status" value="1"/>
</dbReference>
<feature type="region of interest" description="Disordered" evidence="5">
    <location>
        <begin position="1"/>
        <end position="99"/>
    </location>
</feature>
<comment type="similarity">
    <text evidence="1">Belongs to the H-rev107 family.</text>
</comment>
<keyword evidence="3" id="KW-0378">Hydrolase</keyword>
<dbReference type="Gene3D" id="3.90.1720.10">
    <property type="entry name" value="endopeptidase domain like (from Nostoc punctiforme)"/>
    <property type="match status" value="1"/>
</dbReference>
<dbReference type="GO" id="GO:0008970">
    <property type="term" value="F:phospholipase A1 activity"/>
    <property type="evidence" value="ECO:0007669"/>
    <property type="project" value="TreeGrafter"/>
</dbReference>
<dbReference type="RefSeq" id="XP_019632070.1">
    <property type="nucleotide sequence ID" value="XM_019776511.1"/>
</dbReference>
<keyword evidence="4" id="KW-0443">Lipid metabolism</keyword>
<sequence>MSGAKGKSRPDHGDVLKFDHGPKSFKTSLGGQQISHYGIYNKEDDKVIHKTGPKRTHLSSGSGKSNKSEVKSESYARVAGRYDSVTIHNRPQESRYSAERVVQNAEAREGETSYNLVSDNCETFARECETGKKESDQVRKVGMALVNAYTGGSA</sequence>